<reference evidence="1 2" key="1">
    <citation type="submission" date="2023-11" db="EMBL/GenBank/DDBJ databases">
        <title>MicrobeMod: A computational toolkit for identifying prokaryotic methylation and restriction-modification with nanopore sequencing.</title>
        <authorList>
            <person name="Crits-Christoph A."/>
            <person name="Kang S.C."/>
            <person name="Lee H."/>
            <person name="Ostrov N."/>
        </authorList>
    </citation>
    <scope>NUCLEOTIDE SEQUENCE [LARGE SCALE GENOMIC DNA]</scope>
    <source>
        <strain evidence="1 2">DSMZ 16071</strain>
    </source>
</reference>
<dbReference type="Proteomes" id="UP001324185">
    <property type="component" value="Chromosome"/>
</dbReference>
<keyword evidence="2" id="KW-1185">Reference proteome</keyword>
<dbReference type="EMBL" id="CP140158">
    <property type="protein sequence ID" value="WQG86234.1"/>
    <property type="molecule type" value="Genomic_DNA"/>
</dbReference>
<protein>
    <submittedName>
        <fullName evidence="1">Uncharacterized protein</fullName>
    </submittedName>
</protein>
<dbReference type="RefSeq" id="WP_018624267.1">
    <property type="nucleotide sequence ID" value="NZ_CP140158.1"/>
</dbReference>
<sequence>MCTLVLSEELKEPARFAKEFEAFWNYQSKDKETYTKQEPIDQQQINDVLKEEAQLDDSLVIAERRQDRSFLDMVKYQHQP</sequence>
<organism evidence="1 2">
    <name type="scientific">Kangiella aquimarina</name>
    <dbReference type="NCBI Taxonomy" id="261965"/>
    <lineage>
        <taxon>Bacteria</taxon>
        <taxon>Pseudomonadati</taxon>
        <taxon>Pseudomonadota</taxon>
        <taxon>Gammaproteobacteria</taxon>
        <taxon>Kangiellales</taxon>
        <taxon>Kangiellaceae</taxon>
        <taxon>Kangiella</taxon>
    </lineage>
</organism>
<evidence type="ECO:0000313" key="2">
    <source>
        <dbReference type="Proteomes" id="UP001324185"/>
    </source>
</evidence>
<evidence type="ECO:0000313" key="1">
    <source>
        <dbReference type="EMBL" id="WQG86234.1"/>
    </source>
</evidence>
<gene>
    <name evidence="1" type="ORF">SR900_04915</name>
</gene>
<accession>A0ABZ0X792</accession>
<name>A0ABZ0X792_9GAMM</name>
<proteinExistence type="predicted"/>